<evidence type="ECO:0000256" key="10">
    <source>
        <dbReference type="SAM" id="SignalP"/>
    </source>
</evidence>
<dbReference type="Gene3D" id="2.60.40.2610">
    <property type="entry name" value="Outer membrane usher protein FimD, plug domain"/>
    <property type="match status" value="1"/>
</dbReference>
<dbReference type="InterPro" id="IPR025949">
    <property type="entry name" value="PapC-like_C"/>
</dbReference>
<dbReference type="InterPro" id="IPR042186">
    <property type="entry name" value="FimD_plug_dom"/>
</dbReference>
<gene>
    <name evidence="13" type="primary">aef1C_1</name>
    <name evidence="14" type="synonym">aef1C_2</name>
    <name evidence="13" type="ORF">NCTC8540_00194</name>
    <name evidence="14" type="ORF">NCTC8540_02370</name>
</gene>
<dbReference type="GO" id="GO:0009279">
    <property type="term" value="C:cell outer membrane"/>
    <property type="evidence" value="ECO:0007669"/>
    <property type="project" value="UniProtKB-SubCell"/>
</dbReference>
<reference evidence="13 15" key="1">
    <citation type="submission" date="2018-06" db="EMBL/GenBank/DDBJ databases">
        <authorList>
            <consortium name="Pathogen Informatics"/>
            <person name="Doyle S."/>
        </authorList>
    </citation>
    <scope>NUCLEOTIDE SEQUENCE [LARGE SCALE GENOMIC DNA]</scope>
    <source>
        <strain evidence="13 15">NCTC8540</strain>
    </source>
</reference>
<evidence type="ECO:0000313" key="14">
    <source>
        <dbReference type="EMBL" id="STO91856.1"/>
    </source>
</evidence>
<evidence type="ECO:0000256" key="3">
    <source>
        <dbReference type="ARBA" id="ARBA00022448"/>
    </source>
</evidence>
<dbReference type="InterPro" id="IPR025885">
    <property type="entry name" value="PapC_N"/>
</dbReference>
<dbReference type="RefSeq" id="WP_115072502.1">
    <property type="nucleotide sequence ID" value="NZ_UGHE01000002.1"/>
</dbReference>
<keyword evidence="8 9" id="KW-0998">Cell outer membrane</keyword>
<evidence type="ECO:0000256" key="4">
    <source>
        <dbReference type="ARBA" id="ARBA00022452"/>
    </source>
</evidence>
<comment type="similarity">
    <text evidence="2 9">Belongs to the fimbrial export usher family.</text>
</comment>
<dbReference type="EMBL" id="UGHJ01000004">
    <property type="protein sequence ID" value="STO91856.1"/>
    <property type="molecule type" value="Genomic_DNA"/>
</dbReference>
<dbReference type="Pfam" id="PF13954">
    <property type="entry name" value="PapC_N"/>
    <property type="match status" value="1"/>
</dbReference>
<proteinExistence type="inferred from homology"/>
<feature type="signal peptide" evidence="10">
    <location>
        <begin position="1"/>
        <end position="23"/>
    </location>
</feature>
<name>A0AB38H5X7_9PAST</name>
<dbReference type="InterPro" id="IPR018030">
    <property type="entry name" value="Fimbrial_membr_usher_CS"/>
</dbReference>
<dbReference type="Pfam" id="PF13953">
    <property type="entry name" value="PapC_C"/>
    <property type="match status" value="1"/>
</dbReference>
<keyword evidence="5 9" id="KW-0812">Transmembrane</keyword>
<feature type="domain" description="PapC N-terminal" evidence="12">
    <location>
        <begin position="33"/>
        <end position="180"/>
    </location>
</feature>
<feature type="chain" id="PRO_5044173732" evidence="10">
    <location>
        <begin position="24"/>
        <end position="839"/>
    </location>
</feature>
<evidence type="ECO:0000313" key="15">
    <source>
        <dbReference type="Proteomes" id="UP000254496"/>
    </source>
</evidence>
<evidence type="ECO:0000256" key="9">
    <source>
        <dbReference type="RuleBase" id="RU003884"/>
    </source>
</evidence>
<dbReference type="InterPro" id="IPR000015">
    <property type="entry name" value="Fimb_usher"/>
</dbReference>
<evidence type="ECO:0000256" key="2">
    <source>
        <dbReference type="ARBA" id="ARBA00008064"/>
    </source>
</evidence>
<dbReference type="Gene3D" id="3.10.20.410">
    <property type="match status" value="1"/>
</dbReference>
<accession>A0AB38H5X7</accession>
<comment type="subcellular location">
    <subcellularLocation>
        <location evidence="1 9">Cell outer membrane</location>
        <topology evidence="1 9">Multi-pass membrane protein</topology>
    </subcellularLocation>
</comment>
<keyword evidence="4" id="KW-1134">Transmembrane beta strand</keyword>
<dbReference type="PANTHER" id="PTHR30451:SF5">
    <property type="entry name" value="SLR0019 PROTEIN"/>
    <property type="match status" value="1"/>
</dbReference>
<evidence type="ECO:0000259" key="11">
    <source>
        <dbReference type="Pfam" id="PF13953"/>
    </source>
</evidence>
<evidence type="ECO:0000256" key="7">
    <source>
        <dbReference type="ARBA" id="ARBA00023136"/>
    </source>
</evidence>
<evidence type="ECO:0000259" key="12">
    <source>
        <dbReference type="Pfam" id="PF13954"/>
    </source>
</evidence>
<organism evidence="13 15">
    <name type="scientific">Canicola haemoglobinophilus</name>
    <dbReference type="NCBI Taxonomy" id="733"/>
    <lineage>
        <taxon>Bacteria</taxon>
        <taxon>Pseudomonadati</taxon>
        <taxon>Pseudomonadota</taxon>
        <taxon>Gammaproteobacteria</taxon>
        <taxon>Pasteurellales</taxon>
        <taxon>Pasteurellaceae</taxon>
        <taxon>Canicola</taxon>
    </lineage>
</organism>
<dbReference type="AlphaFoldDB" id="A0AB38H5X7"/>
<evidence type="ECO:0000313" key="13">
    <source>
        <dbReference type="EMBL" id="STO67725.1"/>
    </source>
</evidence>
<dbReference type="InterPro" id="IPR043142">
    <property type="entry name" value="PapC-like_C_sf"/>
</dbReference>
<dbReference type="EMBL" id="UGHJ01000001">
    <property type="protein sequence ID" value="STO67725.1"/>
    <property type="molecule type" value="Genomic_DNA"/>
</dbReference>
<sequence>MKKLRLTPLALLLPCCLVNNLFASNDVANDNVEFDPAFLRGNENNTIDITRFQGKNSIAPGSYLEIDVYVNNEKKGTSDLIFRQDENDEVHLCLTEQLMDIFDLKNSSYQFDHAKLADVAQCINTEKAIKDSHVHFDLAKFRLDLTLPQALTNRRPVGYTSPKLWQNGIPALFVNYNLNYYRSFLSNASPISSLYLGVRGGLNYAGFSLVHTGSKAWQRTKSFTDVDKKYQSVETYLRKAVPTLKSEILIGDIGTSGHLLDGFSLRGIRLGSDDRVLPTSQQGYAPVVQGIAKSNALVTIKQGGYVISQVNVPAGPFLIDDLYPSASEGDLEVEITESNGEKRQFVVPFASLVQLVRPNQFKYQLAYGDFRYGSKVYHDRVFQGQLQYGLMNNLTLNSGLSLNKNYKAYLLGFGLNTKLGAFVLDGTYSDAKLNQDRFKGYSVRASYSVKVAPTDTFVTLATYRYSSRNFYTLTETVVTNNRTVNNTGSISLYNQITYRPKNQFQITLSQGFGDKLGRLYFQTSTKTFWRSKNKQRQLSLSYSNNIGNFNYHLGTSYSKELFGRKYAEFYLNISVPFATNHDLSASYYSAQNNRSLQADISGRLGQDTSYSLGVSSNQDKYRNINFNVGYGARYADININASADNQRNRQFSTNLSGAAILHPYGLTLSQTLGDTFAIVRAKGATGATINGLTNQQIDIFGNGVMPYLSPYTRNYISLDPEKLPLNVEFKSTAKEVIPKAYGVMFVNFDTQLNSLVLFDIKTKSGQPIPLGTEAFDQNGNLVGYIVQGGQLFASYLKQTTGKITLAWGEEKQSCTFDYKLDNSTDLNNNNVQSKQVQCQ</sequence>
<keyword evidence="3 9" id="KW-0813">Transport</keyword>
<dbReference type="Pfam" id="PF00577">
    <property type="entry name" value="Usher"/>
    <property type="match status" value="1"/>
</dbReference>
<evidence type="ECO:0000256" key="8">
    <source>
        <dbReference type="ARBA" id="ARBA00023237"/>
    </source>
</evidence>
<dbReference type="Gene3D" id="2.60.40.2070">
    <property type="match status" value="1"/>
</dbReference>
<dbReference type="GO" id="GO:0015473">
    <property type="term" value="F:fimbrial usher porin activity"/>
    <property type="evidence" value="ECO:0007669"/>
    <property type="project" value="InterPro"/>
</dbReference>
<evidence type="ECO:0000256" key="6">
    <source>
        <dbReference type="ARBA" id="ARBA00022729"/>
    </source>
</evidence>
<dbReference type="Gene3D" id="2.60.40.3110">
    <property type="match status" value="1"/>
</dbReference>
<keyword evidence="7 9" id="KW-0472">Membrane</keyword>
<evidence type="ECO:0000256" key="1">
    <source>
        <dbReference type="ARBA" id="ARBA00004571"/>
    </source>
</evidence>
<evidence type="ECO:0000256" key="5">
    <source>
        <dbReference type="ARBA" id="ARBA00022692"/>
    </source>
</evidence>
<dbReference type="Proteomes" id="UP000254496">
    <property type="component" value="Unassembled WGS sequence"/>
</dbReference>
<dbReference type="SUPFAM" id="SSF141729">
    <property type="entry name" value="FimD N-terminal domain-like"/>
    <property type="match status" value="1"/>
</dbReference>
<feature type="domain" description="PapC-like C-terminal" evidence="11">
    <location>
        <begin position="757"/>
        <end position="821"/>
    </location>
</feature>
<dbReference type="PANTHER" id="PTHR30451">
    <property type="entry name" value="OUTER MEMBRANE USHER PROTEIN"/>
    <property type="match status" value="1"/>
</dbReference>
<keyword evidence="6 10" id="KW-0732">Signal</keyword>
<comment type="caution">
    <text evidence="13">The sequence shown here is derived from an EMBL/GenBank/DDBJ whole genome shotgun (WGS) entry which is preliminary data.</text>
</comment>
<protein>
    <submittedName>
        <fullName evidence="13">Fimbrial usher protein</fullName>
    </submittedName>
</protein>
<dbReference type="PROSITE" id="PS01151">
    <property type="entry name" value="FIMBRIAL_USHER"/>
    <property type="match status" value="1"/>
</dbReference>
<dbReference type="InterPro" id="IPR037224">
    <property type="entry name" value="PapC_N_sf"/>
</dbReference>
<dbReference type="GO" id="GO:0009297">
    <property type="term" value="P:pilus assembly"/>
    <property type="evidence" value="ECO:0007669"/>
    <property type="project" value="InterPro"/>
</dbReference>
<keyword evidence="9" id="KW-1029">Fimbrium biogenesis</keyword>